<proteinExistence type="predicted"/>
<protein>
    <submittedName>
        <fullName evidence="1">Uncharacterized protein</fullName>
    </submittedName>
</protein>
<accession>A0AAD7RUD0</accession>
<dbReference type="EMBL" id="JAINUG010000168">
    <property type="protein sequence ID" value="KAJ8390534.1"/>
    <property type="molecule type" value="Genomic_DNA"/>
</dbReference>
<name>A0AAD7RUD0_9TELE</name>
<keyword evidence="2" id="KW-1185">Reference proteome</keyword>
<sequence>MEKNCCSAHGRNSSWRDTHQQLMSSSPICGTVWISEVQHKIDPGPTAYLCMPGRHLCLDVHPPPEAEPEKSSRMIDASITVEGSIVSPYLSAGAFDDQLCFLGHIAAITWTC</sequence>
<evidence type="ECO:0000313" key="1">
    <source>
        <dbReference type="EMBL" id="KAJ8390534.1"/>
    </source>
</evidence>
<comment type="caution">
    <text evidence="1">The sequence shown here is derived from an EMBL/GenBank/DDBJ whole genome shotgun (WGS) entry which is preliminary data.</text>
</comment>
<organism evidence="1 2">
    <name type="scientific">Aldrovandia affinis</name>
    <dbReference type="NCBI Taxonomy" id="143900"/>
    <lineage>
        <taxon>Eukaryota</taxon>
        <taxon>Metazoa</taxon>
        <taxon>Chordata</taxon>
        <taxon>Craniata</taxon>
        <taxon>Vertebrata</taxon>
        <taxon>Euteleostomi</taxon>
        <taxon>Actinopterygii</taxon>
        <taxon>Neopterygii</taxon>
        <taxon>Teleostei</taxon>
        <taxon>Notacanthiformes</taxon>
        <taxon>Halosauridae</taxon>
        <taxon>Aldrovandia</taxon>
    </lineage>
</organism>
<reference evidence="1" key="1">
    <citation type="journal article" date="2023" name="Science">
        <title>Genome structures resolve the early diversification of teleost fishes.</title>
        <authorList>
            <person name="Parey E."/>
            <person name="Louis A."/>
            <person name="Montfort J."/>
            <person name="Bouchez O."/>
            <person name="Roques C."/>
            <person name="Iampietro C."/>
            <person name="Lluch J."/>
            <person name="Castinel A."/>
            <person name="Donnadieu C."/>
            <person name="Desvignes T."/>
            <person name="Floi Bucao C."/>
            <person name="Jouanno E."/>
            <person name="Wen M."/>
            <person name="Mejri S."/>
            <person name="Dirks R."/>
            <person name="Jansen H."/>
            <person name="Henkel C."/>
            <person name="Chen W.J."/>
            <person name="Zahm M."/>
            <person name="Cabau C."/>
            <person name="Klopp C."/>
            <person name="Thompson A.W."/>
            <person name="Robinson-Rechavi M."/>
            <person name="Braasch I."/>
            <person name="Lecointre G."/>
            <person name="Bobe J."/>
            <person name="Postlethwait J.H."/>
            <person name="Berthelot C."/>
            <person name="Roest Crollius H."/>
            <person name="Guiguen Y."/>
        </authorList>
    </citation>
    <scope>NUCLEOTIDE SEQUENCE</scope>
    <source>
        <strain evidence="1">NC1722</strain>
    </source>
</reference>
<evidence type="ECO:0000313" key="2">
    <source>
        <dbReference type="Proteomes" id="UP001221898"/>
    </source>
</evidence>
<dbReference type="AlphaFoldDB" id="A0AAD7RUD0"/>
<dbReference type="Proteomes" id="UP001221898">
    <property type="component" value="Unassembled WGS sequence"/>
</dbReference>
<gene>
    <name evidence="1" type="ORF">AAFF_G00103310</name>
</gene>